<sequence length="217" mass="24197">MPRVTISEPGKTPQPYRFKLERKTIDIGRGSDNDIVVECGSVSTKHSVMERIEGGYILRDNGSTNGIKLDDTLMDIIDLFDGMEVLVGDIPLKFELSKEEISVLSDEEFTSHQRRKLPKINDDAQEAPHRETRPATTSSPRANHRPHQPVVVQQSGGGFKTLMTFILMIVAVFAGMSLRHYKETNEFLLPKLMGGAEKSSTQESETPEEEAEPAAEE</sequence>
<accession>A0AAE2SDG4</accession>
<feature type="compositionally biased region" description="Basic and acidic residues" evidence="1">
    <location>
        <begin position="119"/>
        <end position="133"/>
    </location>
</feature>
<protein>
    <submittedName>
        <fullName evidence="3">FHA domain-containing protein</fullName>
    </submittedName>
</protein>
<dbReference type="Pfam" id="PF00498">
    <property type="entry name" value="FHA"/>
    <property type="match status" value="1"/>
</dbReference>
<feature type="compositionally biased region" description="Acidic residues" evidence="1">
    <location>
        <begin position="205"/>
        <end position="217"/>
    </location>
</feature>
<keyword evidence="4" id="KW-1185">Reference proteome</keyword>
<reference evidence="3" key="1">
    <citation type="submission" date="2021-01" db="EMBL/GenBank/DDBJ databases">
        <title>Modified the classification status of verrucomicrobia.</title>
        <authorList>
            <person name="Feng X."/>
        </authorList>
    </citation>
    <scope>NUCLEOTIDE SEQUENCE</scope>
    <source>
        <strain evidence="3">5K15</strain>
    </source>
</reference>
<dbReference type="SMART" id="SM00240">
    <property type="entry name" value="FHA"/>
    <property type="match status" value="1"/>
</dbReference>
<name>A0AAE2SDG4_9BACT</name>
<feature type="region of interest" description="Disordered" evidence="1">
    <location>
        <begin position="193"/>
        <end position="217"/>
    </location>
</feature>
<dbReference type="PROSITE" id="PS50006">
    <property type="entry name" value="FHA_DOMAIN"/>
    <property type="match status" value="1"/>
</dbReference>
<dbReference type="Proteomes" id="UP000634206">
    <property type="component" value="Unassembled WGS sequence"/>
</dbReference>
<proteinExistence type="predicted"/>
<dbReference type="InterPro" id="IPR008984">
    <property type="entry name" value="SMAD_FHA_dom_sf"/>
</dbReference>
<evidence type="ECO:0000259" key="2">
    <source>
        <dbReference type="PROSITE" id="PS50006"/>
    </source>
</evidence>
<evidence type="ECO:0000256" key="1">
    <source>
        <dbReference type="SAM" id="MobiDB-lite"/>
    </source>
</evidence>
<evidence type="ECO:0000313" key="3">
    <source>
        <dbReference type="EMBL" id="MBK1854844.1"/>
    </source>
</evidence>
<feature type="region of interest" description="Disordered" evidence="1">
    <location>
        <begin position="112"/>
        <end position="152"/>
    </location>
</feature>
<feature type="domain" description="FHA" evidence="2">
    <location>
        <begin position="25"/>
        <end position="74"/>
    </location>
</feature>
<dbReference type="Gene3D" id="2.60.200.20">
    <property type="match status" value="1"/>
</dbReference>
<dbReference type="EMBL" id="JAENIG010000004">
    <property type="protein sequence ID" value="MBK1854844.1"/>
    <property type="molecule type" value="Genomic_DNA"/>
</dbReference>
<dbReference type="SUPFAM" id="SSF49879">
    <property type="entry name" value="SMAD/FHA domain"/>
    <property type="match status" value="1"/>
</dbReference>
<evidence type="ECO:0000313" key="4">
    <source>
        <dbReference type="Proteomes" id="UP000634206"/>
    </source>
</evidence>
<comment type="caution">
    <text evidence="3">The sequence shown here is derived from an EMBL/GenBank/DDBJ whole genome shotgun (WGS) entry which is preliminary data.</text>
</comment>
<dbReference type="RefSeq" id="WP_309489455.1">
    <property type="nucleotide sequence ID" value="NZ_JAENIG010000004.1"/>
</dbReference>
<dbReference type="InterPro" id="IPR000253">
    <property type="entry name" value="FHA_dom"/>
</dbReference>
<gene>
    <name evidence="3" type="ORF">JIN83_07720</name>
</gene>
<dbReference type="AlphaFoldDB" id="A0AAE2SDG4"/>
<organism evidence="3 4">
    <name type="scientific">Oceaniferula flava</name>
    <dbReference type="NCBI Taxonomy" id="2800421"/>
    <lineage>
        <taxon>Bacteria</taxon>
        <taxon>Pseudomonadati</taxon>
        <taxon>Verrucomicrobiota</taxon>
        <taxon>Verrucomicrobiia</taxon>
        <taxon>Verrucomicrobiales</taxon>
        <taxon>Verrucomicrobiaceae</taxon>
        <taxon>Oceaniferula</taxon>
    </lineage>
</organism>